<name>A0A383EHX0_9ZZZZ</name>
<sequence>MTSDQADPNVVISLERQGLTGECPDLVHGADLGPGYALTVEAWVDARQEGCERMQALVSQWTPPDDFPGFSAFDATDLYGLKTRGYFGAVFDGRYVYF</sequence>
<reference evidence="1" key="1">
    <citation type="submission" date="2018-05" db="EMBL/GenBank/DDBJ databases">
        <authorList>
            <person name="Lanie J.A."/>
            <person name="Ng W.-L."/>
            <person name="Kazmierczak K.M."/>
            <person name="Andrzejewski T.M."/>
            <person name="Davidsen T.M."/>
            <person name="Wayne K.J."/>
            <person name="Tettelin H."/>
            <person name="Glass J.I."/>
            <person name="Rusch D."/>
            <person name="Podicherti R."/>
            <person name="Tsui H.-C.T."/>
            <person name="Winkler M.E."/>
        </authorList>
    </citation>
    <scope>NUCLEOTIDE SEQUENCE</scope>
</reference>
<gene>
    <name evidence="1" type="ORF">METZ01_LOCUS509311</name>
</gene>
<protein>
    <submittedName>
        <fullName evidence="1">Uncharacterized protein</fullName>
    </submittedName>
</protein>
<organism evidence="1">
    <name type="scientific">marine metagenome</name>
    <dbReference type="NCBI Taxonomy" id="408172"/>
    <lineage>
        <taxon>unclassified sequences</taxon>
        <taxon>metagenomes</taxon>
        <taxon>ecological metagenomes</taxon>
    </lineage>
</organism>
<proteinExistence type="predicted"/>
<dbReference type="EMBL" id="UINC01226110">
    <property type="protein sequence ID" value="SVE56457.1"/>
    <property type="molecule type" value="Genomic_DNA"/>
</dbReference>
<feature type="non-terminal residue" evidence="1">
    <location>
        <position position="98"/>
    </location>
</feature>
<dbReference type="AlphaFoldDB" id="A0A383EHX0"/>
<evidence type="ECO:0000313" key="1">
    <source>
        <dbReference type="EMBL" id="SVE56457.1"/>
    </source>
</evidence>
<accession>A0A383EHX0</accession>